<proteinExistence type="predicted"/>
<protein>
    <submittedName>
        <fullName evidence="1">Uncharacterized protein</fullName>
    </submittedName>
</protein>
<comment type="caution">
    <text evidence="1">The sequence shown here is derived from an EMBL/GenBank/DDBJ whole genome shotgun (WGS) entry which is preliminary data.</text>
</comment>
<dbReference type="Proteomes" id="UP000585638">
    <property type="component" value="Unassembled WGS sequence"/>
</dbReference>
<sequence>MRLPAESSRLAFVAGHLNLVTVPDPNTTGTTNSLPMQGTGEVLARIPYRCAVG</sequence>
<gene>
    <name evidence="1" type="ORF">BJ998_001008</name>
</gene>
<reference evidence="1 2" key="1">
    <citation type="submission" date="2020-08" db="EMBL/GenBank/DDBJ databases">
        <title>Sequencing the genomes of 1000 actinobacteria strains.</title>
        <authorList>
            <person name="Klenk H.-P."/>
        </authorList>
    </citation>
    <scope>NUCLEOTIDE SEQUENCE [LARGE SCALE GENOMIC DNA]</scope>
    <source>
        <strain evidence="1 2">DSM 43851</strain>
    </source>
</reference>
<dbReference type="AlphaFoldDB" id="A0A7W9KC51"/>
<dbReference type="RefSeq" id="WP_184858889.1">
    <property type="nucleotide sequence ID" value="NZ_BAAAWY010000008.1"/>
</dbReference>
<accession>A0A7W9KC51</accession>
<dbReference type="EMBL" id="JACHIR010000001">
    <property type="protein sequence ID" value="MBB5889812.1"/>
    <property type="molecule type" value="Genomic_DNA"/>
</dbReference>
<organism evidence="1 2">
    <name type="scientific">Kutzneria kofuensis</name>
    <dbReference type="NCBI Taxonomy" id="103725"/>
    <lineage>
        <taxon>Bacteria</taxon>
        <taxon>Bacillati</taxon>
        <taxon>Actinomycetota</taxon>
        <taxon>Actinomycetes</taxon>
        <taxon>Pseudonocardiales</taxon>
        <taxon>Pseudonocardiaceae</taxon>
        <taxon>Kutzneria</taxon>
    </lineage>
</organism>
<evidence type="ECO:0000313" key="1">
    <source>
        <dbReference type="EMBL" id="MBB5889812.1"/>
    </source>
</evidence>
<keyword evidence="2" id="KW-1185">Reference proteome</keyword>
<evidence type="ECO:0000313" key="2">
    <source>
        <dbReference type="Proteomes" id="UP000585638"/>
    </source>
</evidence>
<name>A0A7W9KC51_9PSEU</name>